<feature type="domain" description="Hemerythrin-like" evidence="5">
    <location>
        <begin position="37"/>
        <end position="149"/>
    </location>
</feature>
<dbReference type="PANTHER" id="PTHR37164:SF1">
    <property type="entry name" value="BACTERIOHEMERYTHRIN"/>
    <property type="match status" value="1"/>
</dbReference>
<dbReference type="NCBIfam" id="NF033749">
    <property type="entry name" value="bact_hemeryth"/>
    <property type="match status" value="1"/>
</dbReference>
<protein>
    <submittedName>
        <fullName evidence="6">Hemerythrin-like metal-binding protein</fullName>
    </submittedName>
</protein>
<dbReference type="EMBL" id="CP002959">
    <property type="protein sequence ID" value="AFM12376.1"/>
    <property type="molecule type" value="Genomic_DNA"/>
</dbReference>
<dbReference type="GO" id="GO:0005344">
    <property type="term" value="F:oxygen carrier activity"/>
    <property type="evidence" value="ECO:0007669"/>
    <property type="project" value="UniProtKB-KW"/>
</dbReference>
<gene>
    <name evidence="6" type="ordered locus">Turpa_1729</name>
</gene>
<evidence type="ECO:0000256" key="3">
    <source>
        <dbReference type="ARBA" id="ARBA00022723"/>
    </source>
</evidence>
<name>I4B519_TURPD</name>
<evidence type="ECO:0000259" key="5">
    <source>
        <dbReference type="Pfam" id="PF01814"/>
    </source>
</evidence>
<keyword evidence="2" id="KW-0561">Oxygen transport</keyword>
<dbReference type="InterPro" id="IPR050669">
    <property type="entry name" value="Hemerythrin"/>
</dbReference>
<feature type="domain" description="Hemerythrin-like" evidence="5">
    <location>
        <begin position="220"/>
        <end position="334"/>
    </location>
</feature>
<accession>I4B519</accession>
<keyword evidence="4" id="KW-0408">Iron</keyword>
<dbReference type="PANTHER" id="PTHR37164">
    <property type="entry name" value="BACTERIOHEMERYTHRIN"/>
    <property type="match status" value="1"/>
</dbReference>
<proteinExistence type="inferred from homology"/>
<dbReference type="AlphaFoldDB" id="I4B519"/>
<dbReference type="Proteomes" id="UP000006048">
    <property type="component" value="Chromosome"/>
</dbReference>
<evidence type="ECO:0000313" key="7">
    <source>
        <dbReference type="Proteomes" id="UP000006048"/>
    </source>
</evidence>
<dbReference type="InterPro" id="IPR035938">
    <property type="entry name" value="Hemerythrin-like_sf"/>
</dbReference>
<dbReference type="PROSITE" id="PS00550">
    <property type="entry name" value="HEMERYTHRINS"/>
    <property type="match status" value="1"/>
</dbReference>
<dbReference type="HOGENOM" id="CLU_729457_0_0_12"/>
<keyword evidence="3" id="KW-0479">Metal-binding</keyword>
<dbReference type="STRING" id="869212.Turpa_1729"/>
<dbReference type="NCBIfam" id="TIGR02481">
    <property type="entry name" value="hemeryth_dom"/>
    <property type="match status" value="2"/>
</dbReference>
<sequence length="379" mass="44380">MSDNSAPATQVSTPEIFDPFFLESLHKHWTDSHFALGVEIIDAQHLWLVALVFRMESVLLTKHSEQRAGKLVAYARELVRFLRSHLELEDRVMKAAEIPRHEEIALDHADFLSRLTAALNLDKAGNIQNGESFVNLIKLWLDKHIKRDDPQWKVYLSKHHFNPVDFVGAVVTDITAEHESIHMQLYRQLLVAQEVIPGIRKAILDDLFQLWKRFEVRTNIPLIDMQHLWLFKMVVEMESMLHISFAERRTHLERVLADLLDYVDIHFNCEEWLMAKLGYPEEKAHHRLHEDFRRTVQKLKQEYDAGNHHSLSSLVTLLRQWLLTHIVIEDSKYARVFAHDTQATINISRLLIREKEISIPRDQTLIYTYITARMRASGA</sequence>
<keyword evidence="7" id="KW-1185">Reference proteome</keyword>
<dbReference type="SUPFAM" id="SSF47188">
    <property type="entry name" value="Hemerythrin-like"/>
    <property type="match status" value="2"/>
</dbReference>
<dbReference type="CDD" id="cd12107">
    <property type="entry name" value="Hemerythrin"/>
    <property type="match status" value="2"/>
</dbReference>
<evidence type="ECO:0000256" key="4">
    <source>
        <dbReference type="ARBA" id="ARBA00023004"/>
    </source>
</evidence>
<dbReference type="Pfam" id="PF01814">
    <property type="entry name" value="Hemerythrin"/>
    <property type="match status" value="2"/>
</dbReference>
<evidence type="ECO:0000256" key="1">
    <source>
        <dbReference type="ARBA" id="ARBA00010587"/>
    </source>
</evidence>
<dbReference type="InterPro" id="IPR016131">
    <property type="entry name" value="Haemerythrin_Fe_BS"/>
</dbReference>
<comment type="similarity">
    <text evidence="1">Belongs to the hemerythrin family.</text>
</comment>
<dbReference type="RefSeq" id="WP_014802885.1">
    <property type="nucleotide sequence ID" value="NC_018020.1"/>
</dbReference>
<dbReference type="Gene3D" id="1.20.120.50">
    <property type="entry name" value="Hemerythrin-like"/>
    <property type="match status" value="2"/>
</dbReference>
<evidence type="ECO:0000256" key="2">
    <source>
        <dbReference type="ARBA" id="ARBA00022621"/>
    </source>
</evidence>
<reference evidence="6 7" key="1">
    <citation type="submission" date="2012-06" db="EMBL/GenBank/DDBJ databases">
        <title>The complete chromosome of genome of Turneriella parva DSM 21527.</title>
        <authorList>
            <consortium name="US DOE Joint Genome Institute (JGI-PGF)"/>
            <person name="Lucas S."/>
            <person name="Han J."/>
            <person name="Lapidus A."/>
            <person name="Bruce D."/>
            <person name="Goodwin L."/>
            <person name="Pitluck S."/>
            <person name="Peters L."/>
            <person name="Kyrpides N."/>
            <person name="Mavromatis K."/>
            <person name="Ivanova N."/>
            <person name="Mikhailova N."/>
            <person name="Chertkov O."/>
            <person name="Detter J.C."/>
            <person name="Tapia R."/>
            <person name="Han C."/>
            <person name="Land M."/>
            <person name="Hauser L."/>
            <person name="Markowitz V."/>
            <person name="Cheng J.-F."/>
            <person name="Hugenholtz P."/>
            <person name="Woyke T."/>
            <person name="Wu D."/>
            <person name="Gronow S."/>
            <person name="Wellnitz S."/>
            <person name="Brambilla E."/>
            <person name="Klenk H.-P."/>
            <person name="Eisen J.A."/>
        </authorList>
    </citation>
    <scope>NUCLEOTIDE SEQUENCE [LARGE SCALE GENOMIC DNA]</scope>
    <source>
        <strain evidence="7">ATCC BAA-1111 / DSM 21527 / NCTC 11395 / H</strain>
    </source>
</reference>
<dbReference type="OrthoDB" id="9797092at2"/>
<dbReference type="KEGG" id="tpx:Turpa_1729"/>
<dbReference type="GO" id="GO:0046872">
    <property type="term" value="F:metal ion binding"/>
    <property type="evidence" value="ECO:0007669"/>
    <property type="project" value="UniProtKB-KW"/>
</dbReference>
<organism evidence="6 7">
    <name type="scientific">Turneriella parva (strain ATCC BAA-1111 / DSM 21527 / NCTC 11395 / H)</name>
    <name type="common">Leptospira parva</name>
    <dbReference type="NCBI Taxonomy" id="869212"/>
    <lineage>
        <taxon>Bacteria</taxon>
        <taxon>Pseudomonadati</taxon>
        <taxon>Spirochaetota</taxon>
        <taxon>Spirochaetia</taxon>
        <taxon>Leptospirales</taxon>
        <taxon>Leptospiraceae</taxon>
        <taxon>Turneriella</taxon>
    </lineage>
</organism>
<dbReference type="InterPro" id="IPR012312">
    <property type="entry name" value="Hemerythrin-like"/>
</dbReference>
<dbReference type="InterPro" id="IPR012827">
    <property type="entry name" value="Hemerythrin_metal-bd"/>
</dbReference>
<keyword evidence="2" id="KW-0813">Transport</keyword>
<evidence type="ECO:0000313" key="6">
    <source>
        <dbReference type="EMBL" id="AFM12376.1"/>
    </source>
</evidence>